<dbReference type="EMBL" id="QTSX02001655">
    <property type="protein sequence ID" value="KAJ9079780.1"/>
    <property type="molecule type" value="Genomic_DNA"/>
</dbReference>
<organism evidence="1 2">
    <name type="scientific">Entomophthora muscae</name>
    <dbReference type="NCBI Taxonomy" id="34485"/>
    <lineage>
        <taxon>Eukaryota</taxon>
        <taxon>Fungi</taxon>
        <taxon>Fungi incertae sedis</taxon>
        <taxon>Zoopagomycota</taxon>
        <taxon>Entomophthoromycotina</taxon>
        <taxon>Entomophthoromycetes</taxon>
        <taxon>Entomophthorales</taxon>
        <taxon>Entomophthoraceae</taxon>
        <taxon>Entomophthora</taxon>
    </lineage>
</organism>
<sequence length="197" mass="22969">MEFLQQFWISEISIYLTHNAGTWCDKWHKEHTKKNWDTFKQDLLARFVLKDTVLMIIRQLKNLTQTGTMKELTRTYKELQLHAPSDMAFDTPATHLMYYNALKLHVMRHVNLDQITNLQSLYRKAEKAEQTYNTLHKEQRENKRDPRIPTQAGTPLDHPLETTGITPTIMSGNALTHLVLQKCLGKTLLLSTILILV</sequence>
<comment type="caution">
    <text evidence="1">The sequence shown here is derived from an EMBL/GenBank/DDBJ whole genome shotgun (WGS) entry which is preliminary data.</text>
</comment>
<accession>A0ACC2TYF8</accession>
<reference evidence="1" key="1">
    <citation type="submission" date="2022-04" db="EMBL/GenBank/DDBJ databases">
        <title>Genome of the entomopathogenic fungus Entomophthora muscae.</title>
        <authorList>
            <person name="Elya C."/>
            <person name="Lovett B.R."/>
            <person name="Lee E."/>
            <person name="Macias A.M."/>
            <person name="Hajek A.E."/>
            <person name="De Bivort B.L."/>
            <person name="Kasson M.T."/>
            <person name="De Fine Licht H.H."/>
            <person name="Stajich J.E."/>
        </authorList>
    </citation>
    <scope>NUCLEOTIDE SEQUENCE</scope>
    <source>
        <strain evidence="1">Berkeley</strain>
    </source>
</reference>
<evidence type="ECO:0000313" key="2">
    <source>
        <dbReference type="Proteomes" id="UP001165960"/>
    </source>
</evidence>
<gene>
    <name evidence="1" type="ORF">DSO57_1031951</name>
</gene>
<proteinExistence type="predicted"/>
<keyword evidence="2" id="KW-1185">Reference proteome</keyword>
<name>A0ACC2TYF8_9FUNG</name>
<protein>
    <submittedName>
        <fullName evidence="1">Uncharacterized protein</fullName>
    </submittedName>
</protein>
<evidence type="ECO:0000313" key="1">
    <source>
        <dbReference type="EMBL" id="KAJ9079780.1"/>
    </source>
</evidence>
<dbReference type="Proteomes" id="UP001165960">
    <property type="component" value="Unassembled WGS sequence"/>
</dbReference>